<evidence type="ECO:0000313" key="1">
    <source>
        <dbReference type="EMBL" id="CAI2365192.1"/>
    </source>
</evidence>
<protein>
    <submittedName>
        <fullName evidence="1">Uncharacterized protein</fullName>
    </submittedName>
</protein>
<reference evidence="1" key="1">
    <citation type="submission" date="2023-07" db="EMBL/GenBank/DDBJ databases">
        <authorList>
            <consortium name="AG Swart"/>
            <person name="Singh M."/>
            <person name="Singh A."/>
            <person name="Seah K."/>
            <person name="Emmerich C."/>
        </authorList>
    </citation>
    <scope>NUCLEOTIDE SEQUENCE</scope>
    <source>
        <strain evidence="1">DP1</strain>
    </source>
</reference>
<dbReference type="AlphaFoldDB" id="A0AAD1XB07"/>
<keyword evidence="2" id="KW-1185">Reference proteome</keyword>
<accession>A0AAD1XB07</accession>
<gene>
    <name evidence="1" type="ORF">ECRASSUSDP1_LOCUS6542</name>
</gene>
<sequence length="431" mass="50206">MLRRSQPPIVRKELLTTLSLASKILPYYGFADECQMLMTQFRRASRTLWNLKKHILLRNDPEEQGKTCFLLKKPLKIYIIIDHEFLKSRMTDLVFYKFMESGFSELYQLEIKIEIRKFMLVKDIKGILGDINMRNVTIKNIACSYHKACRSECSLSEQLYLLLNLSNLFGLELETREFGGCKYFIPPKIFDCEIDCPMFRVDEDGKIDYYVDYPVLGSENLNLYCDLAQGGLSVTDFCAHLDTVTIQQVCERIITSNFNLIMPGENIKHECDALMTISEKLKDWQQDAQKYPSRLEQIKFDLSRDLDKKLFEDSEYFLKSLTSFLQSCKQKSLSVLCNKWMRGFFNSKFCADLGFVVVGKKVLVMNNLECYCTREPTIEKNFILSHWEEISLKCQITDIIPLDNIDIDCSILKPCTIIIPRDQITKVNCDI</sequence>
<dbReference type="EMBL" id="CAMPGE010006349">
    <property type="protein sequence ID" value="CAI2365192.1"/>
    <property type="molecule type" value="Genomic_DNA"/>
</dbReference>
<evidence type="ECO:0000313" key="2">
    <source>
        <dbReference type="Proteomes" id="UP001295684"/>
    </source>
</evidence>
<organism evidence="1 2">
    <name type="scientific">Euplotes crassus</name>
    <dbReference type="NCBI Taxonomy" id="5936"/>
    <lineage>
        <taxon>Eukaryota</taxon>
        <taxon>Sar</taxon>
        <taxon>Alveolata</taxon>
        <taxon>Ciliophora</taxon>
        <taxon>Intramacronucleata</taxon>
        <taxon>Spirotrichea</taxon>
        <taxon>Hypotrichia</taxon>
        <taxon>Euplotida</taxon>
        <taxon>Euplotidae</taxon>
        <taxon>Moneuplotes</taxon>
    </lineage>
</organism>
<comment type="caution">
    <text evidence="1">The sequence shown here is derived from an EMBL/GenBank/DDBJ whole genome shotgun (WGS) entry which is preliminary data.</text>
</comment>
<dbReference type="Proteomes" id="UP001295684">
    <property type="component" value="Unassembled WGS sequence"/>
</dbReference>
<proteinExistence type="predicted"/>
<name>A0AAD1XB07_EUPCR</name>